<dbReference type="AlphaFoldDB" id="A0A0K2T2A7"/>
<evidence type="ECO:0000313" key="1">
    <source>
        <dbReference type="EMBL" id="CDW20204.1"/>
    </source>
</evidence>
<proteinExistence type="predicted"/>
<sequence length="57" mass="6508">MLGIDLIPVGLQVHISHLHRRFQDQPASLGPGEFFRRQRCLSVRWAPLTLKKLISSS</sequence>
<accession>A0A0K2T2A7</accession>
<organism evidence="1">
    <name type="scientific">Lepeophtheirus salmonis</name>
    <name type="common">Salmon louse</name>
    <name type="synonym">Caligus salmonis</name>
    <dbReference type="NCBI Taxonomy" id="72036"/>
    <lineage>
        <taxon>Eukaryota</taxon>
        <taxon>Metazoa</taxon>
        <taxon>Ecdysozoa</taxon>
        <taxon>Arthropoda</taxon>
        <taxon>Crustacea</taxon>
        <taxon>Multicrustacea</taxon>
        <taxon>Hexanauplia</taxon>
        <taxon>Copepoda</taxon>
        <taxon>Siphonostomatoida</taxon>
        <taxon>Caligidae</taxon>
        <taxon>Lepeophtheirus</taxon>
    </lineage>
</organism>
<dbReference type="EMBL" id="HACA01002843">
    <property type="protein sequence ID" value="CDW20204.1"/>
    <property type="molecule type" value="Transcribed_RNA"/>
</dbReference>
<protein>
    <submittedName>
        <fullName evidence="1">Uncharacterized protein</fullName>
    </submittedName>
</protein>
<name>A0A0K2T2A7_LEPSM</name>
<reference evidence="1" key="1">
    <citation type="submission" date="2014-05" db="EMBL/GenBank/DDBJ databases">
        <authorList>
            <person name="Chronopoulou M."/>
        </authorList>
    </citation>
    <scope>NUCLEOTIDE SEQUENCE</scope>
    <source>
        <tissue evidence="1">Whole organism</tissue>
    </source>
</reference>